<gene>
    <name evidence="2" type="ORF">EZMO1_3518</name>
</gene>
<feature type="region of interest" description="Disordered" evidence="1">
    <location>
        <begin position="493"/>
        <end position="533"/>
    </location>
</feature>
<protein>
    <submittedName>
        <fullName evidence="2">Uncharacterized protein</fullName>
    </submittedName>
</protein>
<feature type="compositionally biased region" description="Polar residues" evidence="1">
    <location>
        <begin position="83"/>
        <end position="96"/>
    </location>
</feature>
<evidence type="ECO:0000256" key="1">
    <source>
        <dbReference type="SAM" id="MobiDB-lite"/>
    </source>
</evidence>
<sequence>MTANDFCSLKTGMFKGIAMSSINGSGAAQPAQSLTSPTQSESPKTAKKKAFSRSVSLPAKLASMPSVRPAATSVAKTPVKPTSIPSRSASIRTPKQSFMPRPAPASNSSQGGDSGISSRNSSDSFISNFSSFNSLGSVDDDLPPPPDSFQPDTQPSDTTEKVEAQPTERKDTRSKKQKVGDELHSAGRKLKSETYGRAKRFLTGKNWKKISPERLKGFPEQLHAKVQERNTKLDRLDSLKASKLEWQQFEREFGSEVDLLKAGSPPKKGTFKIPDTGQKFTFSKTQSMRQRDQMLSEFKKAFENSGGYENYQNASDETTGIDAQRADLKDQISKLNKEMKAELDSHYAGSEGRQHAYIDQMTQNRHRKLDSDKSAKRVEHHKTVELLQNQVENAQTELSHLRARRDRFKEVEIPKKERQIKALEKQLKRQKGDKTELKQQLAKAKDEKRSMQFTVDDYFSDRAELRNKLNASKEQLKKATKKDKKDVLSTTLKKLDKSSLEEDKKAEKEHDYATKATRRERRGLKSDLKGRKL</sequence>
<evidence type="ECO:0000313" key="2">
    <source>
        <dbReference type="EMBL" id="AMO57501.1"/>
    </source>
</evidence>
<feature type="compositionally biased region" description="Basic and acidic residues" evidence="1">
    <location>
        <begin position="493"/>
        <end position="513"/>
    </location>
</feature>
<evidence type="ECO:0000313" key="3">
    <source>
        <dbReference type="Proteomes" id="UP000071065"/>
    </source>
</evidence>
<feature type="compositionally biased region" description="Basic and acidic residues" evidence="1">
    <location>
        <begin position="158"/>
        <end position="171"/>
    </location>
</feature>
<feature type="region of interest" description="Disordered" evidence="1">
    <location>
        <begin position="426"/>
        <end position="448"/>
    </location>
</feature>
<dbReference type="KEGG" id="emp:EZMO1_3518"/>
<organism evidence="2 3">
    <name type="scientific">Endozoicomonas montiporae CL-33</name>
    <dbReference type="NCBI Taxonomy" id="570277"/>
    <lineage>
        <taxon>Bacteria</taxon>
        <taxon>Pseudomonadati</taxon>
        <taxon>Pseudomonadota</taxon>
        <taxon>Gammaproteobacteria</taxon>
        <taxon>Oceanospirillales</taxon>
        <taxon>Endozoicomonadaceae</taxon>
        <taxon>Endozoicomonas</taxon>
    </lineage>
</organism>
<proteinExistence type="predicted"/>
<feature type="compositionally biased region" description="Polar residues" evidence="1">
    <location>
        <begin position="21"/>
        <end position="43"/>
    </location>
</feature>
<dbReference type="PATRIC" id="fig|570277.3.peg.3789"/>
<name>A0A142BFH5_9GAMM</name>
<dbReference type="AlphaFoldDB" id="A0A142BFH5"/>
<feature type="compositionally biased region" description="Low complexity" evidence="1">
    <location>
        <begin position="115"/>
        <end position="137"/>
    </location>
</feature>
<feature type="compositionally biased region" description="Basic and acidic residues" evidence="1">
    <location>
        <begin position="523"/>
        <end position="533"/>
    </location>
</feature>
<feature type="region of interest" description="Disordered" evidence="1">
    <location>
        <begin position="21"/>
        <end position="195"/>
    </location>
</feature>
<dbReference type="Proteomes" id="UP000071065">
    <property type="component" value="Chromosome"/>
</dbReference>
<dbReference type="EMBL" id="CP013251">
    <property type="protein sequence ID" value="AMO57501.1"/>
    <property type="molecule type" value="Genomic_DNA"/>
</dbReference>
<reference evidence="2 3" key="1">
    <citation type="journal article" date="2016" name="Front. Microbiol.">
        <title>Genomic Insight into the Host-Endosymbiont Relationship of Endozoicomonas montiporae CL-33(T) with its Coral Host.</title>
        <authorList>
            <person name="Ding J.-Y."/>
            <person name="Shiu J.-H."/>
            <person name="Chen W.-M."/>
            <person name="Chiang Y.-R."/>
            <person name="Tang S.-L."/>
        </authorList>
    </citation>
    <scope>NUCLEOTIDE SEQUENCE [LARGE SCALE GENOMIC DNA]</scope>
    <source>
        <strain evidence="2 3">CL-33</strain>
    </source>
</reference>
<feature type="compositionally biased region" description="Basic and acidic residues" evidence="1">
    <location>
        <begin position="178"/>
        <end position="195"/>
    </location>
</feature>
<accession>A0A142BFH5</accession>